<dbReference type="RefSeq" id="WP_386820528.1">
    <property type="nucleotide sequence ID" value="NZ_JBHUIT010000022.1"/>
</dbReference>
<name>A0ABW5D863_9BACT</name>
<protein>
    <recommendedName>
        <fullName evidence="3">Photosynthesis system II assembly factor Ycf48/Hcf136-like domain-containing protein</fullName>
    </recommendedName>
</protein>
<dbReference type="InterPro" id="IPR036278">
    <property type="entry name" value="Sialidase_sf"/>
</dbReference>
<accession>A0ABW5D863</accession>
<organism evidence="1 2">
    <name type="scientific">Luteolibacter algae</name>
    <dbReference type="NCBI Taxonomy" id="454151"/>
    <lineage>
        <taxon>Bacteria</taxon>
        <taxon>Pseudomonadati</taxon>
        <taxon>Verrucomicrobiota</taxon>
        <taxon>Verrucomicrobiia</taxon>
        <taxon>Verrucomicrobiales</taxon>
        <taxon>Verrucomicrobiaceae</taxon>
        <taxon>Luteolibacter</taxon>
    </lineage>
</organism>
<proteinExistence type="predicted"/>
<dbReference type="Proteomes" id="UP001597375">
    <property type="component" value="Unassembled WGS sequence"/>
</dbReference>
<dbReference type="EMBL" id="JBHUIT010000022">
    <property type="protein sequence ID" value="MFD2257243.1"/>
    <property type="molecule type" value="Genomic_DNA"/>
</dbReference>
<evidence type="ECO:0008006" key="3">
    <source>
        <dbReference type="Google" id="ProtNLM"/>
    </source>
</evidence>
<gene>
    <name evidence="1" type="ORF">ACFSSA_11200</name>
</gene>
<dbReference type="SUPFAM" id="SSF110296">
    <property type="entry name" value="Oligoxyloglucan reducing end-specific cellobiohydrolase"/>
    <property type="match status" value="3"/>
</dbReference>
<evidence type="ECO:0000313" key="2">
    <source>
        <dbReference type="Proteomes" id="UP001597375"/>
    </source>
</evidence>
<comment type="caution">
    <text evidence="1">The sequence shown here is derived from an EMBL/GenBank/DDBJ whole genome shotgun (WGS) entry which is preliminary data.</text>
</comment>
<dbReference type="SUPFAM" id="SSF50939">
    <property type="entry name" value="Sialidases"/>
    <property type="match status" value="1"/>
</dbReference>
<keyword evidence="2" id="KW-1185">Reference proteome</keyword>
<sequence length="1210" mass="130274">MKWRKVVTPPNTFVQKVEWAGGRYVALCFGGVVLVSSDGENWTKDSFIYPGSAYAVIGRNGGAVIIGSGKKVYISEDGTGWDEVTPPTNYVFSTGAEVEGGTLFGVVGNGINDGHVLFWKNDGTWVQSELGVNRGIASIQPGPGGVVALSVDGKVFWSEDGLAWQERSETRIQDSITNVSAVAASGEKWLFATNGGGLSAGSASDDLLFDETNADSGLFSIARHRGSYYAMGHWGRVVVSPDGVRWTQDLLLDSSMLWRSSANHAGELVIVGNKGRVLRYDAAGIRSFGYVGTEAIDLHAVASNGTVMLAVGTDGAVYHSADGAVWTGRTRLGTADIRGIAVFGGDFYCVTELGAIHRSVDGTNWQLVVSGGGVALNRIRSTSVGIVATGDDGLVLQSGDGSSWALGAVPRGMDFYEVFEHGGKVFAAGEAGYLIESNDGRQWWEVVESVWRDQDIRCVHSDGGKVLVACSDLKLEEFVNLSFSKGKVLVSTEFPSIEVIDEGSVDYRFLEYWGGKWWRGSDKGMEKSADGNDWTDFPMATGWKPRDMVISGNAAVIGGEGGFLFSGDGGGTWRPGIIEPEKRSPYIYETPPRTVHHIATSGSRWFACGAGSTYLVSEDGLKWRVPTDTGEVLPGSGQPTVKYGNGNFVLIFDKRAFVSSNGDEWLEVDFPAARVIREIVWTGTWFIAGVTYRTDPAPPYTFRTLCYRSADGVSWEEVYAPEGTNEAILRAVDGRCFALSNEEAVWSTENGVDWRCHAGSRERASGVQSGPSTVTTVRYGFTDIATDGTKWLAVGRAGAFSQSKDSEQWTHSLLGENPEFERVCATGNRFYAMGRDRSLSSSADGISWLRHNIGFGEYSGVYDVATGGQTTVAVGDGVFVSTDHYRFEISGTPGGTRMVSIVYHGGAFIAGDTGGKLWRSINGTEWEMIVDDGMAFKTLETNGREILAFAGSRNLWRSQDGVDFTMEVSSIDYVAELAWAGRWVALTDSGSSWFSEDAVSWSFFNKRPIMGDGLPILATGKLVIGVNGDPGVIRSAFDYGIDLDMGLGFESQGVISNGGTAVALNRSGAILVGINSSSPAFARLKLSEGEPPTGELDLAADADNDGEPDVFGLYFGVPEEGNGPPLVSLYIEATDKYLSIPEVDGLAFFMNLELMRSDDLVSWERLAIKRGEKAWESSVPMEVEGSSLYFGPLPAPVGGTGEFWRFRISE</sequence>
<evidence type="ECO:0000313" key="1">
    <source>
        <dbReference type="EMBL" id="MFD2257243.1"/>
    </source>
</evidence>
<reference evidence="2" key="1">
    <citation type="journal article" date="2019" name="Int. J. Syst. Evol. Microbiol.">
        <title>The Global Catalogue of Microorganisms (GCM) 10K type strain sequencing project: providing services to taxonomists for standard genome sequencing and annotation.</title>
        <authorList>
            <consortium name="The Broad Institute Genomics Platform"/>
            <consortium name="The Broad Institute Genome Sequencing Center for Infectious Disease"/>
            <person name="Wu L."/>
            <person name="Ma J."/>
        </authorList>
    </citation>
    <scope>NUCLEOTIDE SEQUENCE [LARGE SCALE GENOMIC DNA]</scope>
    <source>
        <strain evidence="2">CGMCC 4.7106</strain>
    </source>
</reference>